<comment type="caution">
    <text evidence="4">The sequence shown here is derived from an EMBL/GenBank/DDBJ whole genome shotgun (WGS) entry which is preliminary data.</text>
</comment>
<dbReference type="Gene3D" id="1.10.443.20">
    <property type="entry name" value="Centromere DNA-binding protein complex CBF3 subunit, domain 2"/>
    <property type="match status" value="1"/>
</dbReference>
<feature type="region of interest" description="Disordered" evidence="1">
    <location>
        <begin position="989"/>
        <end position="1047"/>
    </location>
</feature>
<dbReference type="InterPro" id="IPR038279">
    <property type="entry name" value="Ndc10_dom2_sf"/>
</dbReference>
<sequence length="1047" mass="118296">MAQPQYSSIPIDPVLLQNSPALPRSSQDLGERSTNILATATHSGASPPISSGSPTWSKEEYQDHLTTTYKRKDALQAECDRLSLKWGKKDTLERIRGFLIDHWYPSANPVTPPANRKTRRKNRTPQAAQLPSLPLNSTTVEEGLPDISDAALLAEFNVAGTAPEELLGYDDEDEDEEPEDLADDKVYAKFQKQTRVEAAERFEGNRRAGGRKTQTSIVKSWNMWLAGAIARKEVRDNIVDEHSLLRFIKYSAERPKLTRSGAEMPGTRIGASQIKKLFFGALRIRKTQEAVNPKLKLERPCATVLVYDETKTRMDQACERERSGLLDGVQDAPDIIANTFLSQVTDEQLKTIGYGLLEHRELHQVLNGHLAWTCQNASGNRGDDFRALKLCEMQPYVFLHPNKETSVYCVLGLQGEEKAGKKGMKTIINPSYTTFIAHRNPELCPLGALALYLHWLHDHYGLTEKVSIDWALNKSWRNIRLLFGMDPTVPYNENSLYTLYCMAYKKAAFESNIKQHLPRHMLGYLQERMGVDTSETAKLGWSRGTYMDTYAPALPKVAILGTHGYKVHENYDPIWRHVRVPEGFLKFMCPEAEGILDKIEGAKNLTGASNYWQMIIELRPYLFQCAAALFQVRPKSALFRLPALQRPEVQKWMREVYPIDLKRLQDSEKTPLDLSRIQNEALRLSLEEVRAQLETQNRALAEQGCTLNELLKTVKRRTALLSPAKAYVSEALPTATPLTSVAASISMALYDPNNPFIVHADFIQPPPVPQHQPVDSETRASEDTGVYELNDSGNLRAFISPSPARKNERRVRTTMDLILPPKEAFHSKSSAHFRCHVVIINLEESVMWGDVFPHIADPKLLFDVWKPSKTLDTMTLKEVWNCWTVGELVFGANPGHKPPIRLIEQHFKAKWRHTGQARKFWRRFREIPEWIEKEVQARSISPEDCIQQLEMLRTERSTRSSVNKQIILTPLGLNALAKYLGEERKKAAATEVPDIENDTDDHLEDAASTTGPSQPATGEPTPTIPEKRRAPAVGSRAPKAKKAKTHP</sequence>
<feature type="compositionally biased region" description="Polar residues" evidence="1">
    <location>
        <begin position="124"/>
        <end position="137"/>
    </location>
</feature>
<evidence type="ECO:0000259" key="2">
    <source>
        <dbReference type="Pfam" id="PF12550"/>
    </source>
</evidence>
<name>A0AAD7NS76_9AGAR</name>
<evidence type="ECO:0000313" key="4">
    <source>
        <dbReference type="EMBL" id="KAJ7772443.1"/>
    </source>
</evidence>
<evidence type="ECO:0000256" key="1">
    <source>
        <dbReference type="SAM" id="MobiDB-lite"/>
    </source>
</evidence>
<feature type="compositionally biased region" description="Acidic residues" evidence="1">
    <location>
        <begin position="993"/>
        <end position="1003"/>
    </location>
</feature>
<dbReference type="GO" id="GO:0003677">
    <property type="term" value="F:DNA binding"/>
    <property type="evidence" value="ECO:0007669"/>
    <property type="project" value="InterPro"/>
</dbReference>
<dbReference type="InterPro" id="IPR022210">
    <property type="entry name" value="TF_GCR1-like"/>
</dbReference>
<dbReference type="Pfam" id="PF12550">
    <property type="entry name" value="GCR1_C"/>
    <property type="match status" value="1"/>
</dbReference>
<dbReference type="AlphaFoldDB" id="A0AAD7NS76"/>
<dbReference type="Pfam" id="PF16787">
    <property type="entry name" value="NDC10_II"/>
    <property type="match status" value="1"/>
</dbReference>
<feature type="domain" description="Transcription activator GCR1-like" evidence="2">
    <location>
        <begin position="874"/>
        <end position="953"/>
    </location>
</feature>
<accession>A0AAD7NS76</accession>
<keyword evidence="5" id="KW-1185">Reference proteome</keyword>
<feature type="compositionally biased region" description="Basic residues" evidence="1">
    <location>
        <begin position="1038"/>
        <end position="1047"/>
    </location>
</feature>
<evidence type="ECO:0000259" key="3">
    <source>
        <dbReference type="Pfam" id="PF16787"/>
    </source>
</evidence>
<feature type="region of interest" description="Disordered" evidence="1">
    <location>
        <begin position="1"/>
        <end position="57"/>
    </location>
</feature>
<evidence type="ECO:0008006" key="6">
    <source>
        <dbReference type="Google" id="ProtNLM"/>
    </source>
</evidence>
<organism evidence="4 5">
    <name type="scientific">Mycena metata</name>
    <dbReference type="NCBI Taxonomy" id="1033252"/>
    <lineage>
        <taxon>Eukaryota</taxon>
        <taxon>Fungi</taxon>
        <taxon>Dikarya</taxon>
        <taxon>Basidiomycota</taxon>
        <taxon>Agaricomycotina</taxon>
        <taxon>Agaricomycetes</taxon>
        <taxon>Agaricomycetidae</taxon>
        <taxon>Agaricales</taxon>
        <taxon>Marasmiineae</taxon>
        <taxon>Mycenaceae</taxon>
        <taxon>Mycena</taxon>
    </lineage>
</organism>
<feature type="compositionally biased region" description="Polar residues" evidence="1">
    <location>
        <begin position="16"/>
        <end position="42"/>
    </location>
</feature>
<feature type="compositionally biased region" description="Low complexity" evidence="1">
    <location>
        <begin position="43"/>
        <end position="54"/>
    </location>
</feature>
<reference evidence="4" key="1">
    <citation type="submission" date="2023-03" db="EMBL/GenBank/DDBJ databases">
        <title>Massive genome expansion in bonnet fungi (Mycena s.s.) driven by repeated elements and novel gene families across ecological guilds.</title>
        <authorList>
            <consortium name="Lawrence Berkeley National Laboratory"/>
            <person name="Harder C.B."/>
            <person name="Miyauchi S."/>
            <person name="Viragh M."/>
            <person name="Kuo A."/>
            <person name="Thoen E."/>
            <person name="Andreopoulos B."/>
            <person name="Lu D."/>
            <person name="Skrede I."/>
            <person name="Drula E."/>
            <person name="Henrissat B."/>
            <person name="Morin E."/>
            <person name="Kohler A."/>
            <person name="Barry K."/>
            <person name="LaButti K."/>
            <person name="Morin E."/>
            <person name="Salamov A."/>
            <person name="Lipzen A."/>
            <person name="Mereny Z."/>
            <person name="Hegedus B."/>
            <person name="Baldrian P."/>
            <person name="Stursova M."/>
            <person name="Weitz H."/>
            <person name="Taylor A."/>
            <person name="Grigoriev I.V."/>
            <person name="Nagy L.G."/>
            <person name="Martin F."/>
            <person name="Kauserud H."/>
        </authorList>
    </citation>
    <scope>NUCLEOTIDE SEQUENCE</scope>
    <source>
        <strain evidence="4">CBHHK182m</strain>
    </source>
</reference>
<proteinExistence type="predicted"/>
<feature type="domain" description="Ndc10" evidence="3">
    <location>
        <begin position="377"/>
        <end position="649"/>
    </location>
</feature>
<protein>
    <recommendedName>
        <fullName evidence="6">Ndc10 domain-containing protein</fullName>
    </recommendedName>
</protein>
<feature type="region of interest" description="Disordered" evidence="1">
    <location>
        <begin position="109"/>
        <end position="137"/>
    </location>
</feature>
<dbReference type="InterPro" id="IPR031872">
    <property type="entry name" value="NDC10_II"/>
</dbReference>
<dbReference type="Proteomes" id="UP001215598">
    <property type="component" value="Unassembled WGS sequence"/>
</dbReference>
<gene>
    <name evidence="4" type="ORF">B0H16DRAFT_1714643</name>
</gene>
<feature type="compositionally biased region" description="Polar residues" evidence="1">
    <location>
        <begin position="1007"/>
        <end position="1016"/>
    </location>
</feature>
<dbReference type="EMBL" id="JARKIB010000014">
    <property type="protein sequence ID" value="KAJ7772443.1"/>
    <property type="molecule type" value="Genomic_DNA"/>
</dbReference>
<evidence type="ECO:0000313" key="5">
    <source>
        <dbReference type="Proteomes" id="UP001215598"/>
    </source>
</evidence>